<dbReference type="InterPro" id="IPR014774">
    <property type="entry name" value="KaiC-like_dom"/>
</dbReference>
<evidence type="ECO:0000256" key="1">
    <source>
        <dbReference type="ARBA" id="ARBA00022741"/>
    </source>
</evidence>
<keyword evidence="2" id="KW-0067">ATP-binding</keyword>
<proteinExistence type="predicted"/>
<dbReference type="AlphaFoldDB" id="A0A1H3IAR4"/>
<gene>
    <name evidence="4" type="ORF">SAMN05216564_10455</name>
</gene>
<dbReference type="GeneID" id="43839045"/>
<dbReference type="PRINTS" id="PR01874">
    <property type="entry name" value="DNAREPAIRADA"/>
</dbReference>
<accession>A0A1H3IAR4</accession>
<dbReference type="Gene3D" id="3.40.50.300">
    <property type="entry name" value="P-loop containing nucleotide triphosphate hydrolases"/>
    <property type="match status" value="1"/>
</dbReference>
<evidence type="ECO:0000256" key="2">
    <source>
        <dbReference type="ARBA" id="ARBA00022840"/>
    </source>
</evidence>
<keyword evidence="5" id="KW-1185">Reference proteome</keyword>
<evidence type="ECO:0000313" key="4">
    <source>
        <dbReference type="EMBL" id="SDY24873.1"/>
    </source>
</evidence>
<dbReference type="InterPro" id="IPR010624">
    <property type="entry name" value="KaiC_dom"/>
</dbReference>
<protein>
    <submittedName>
        <fullName evidence="4">RecA-superfamily ATPase, KaiC/GvpD/RAD55 family</fullName>
    </submittedName>
</protein>
<dbReference type="PANTHER" id="PTHR43637:SF1">
    <property type="entry name" value="UPF0273 PROTEIN TM_0370"/>
    <property type="match status" value="1"/>
</dbReference>
<evidence type="ECO:0000259" key="3">
    <source>
        <dbReference type="PROSITE" id="PS51146"/>
    </source>
</evidence>
<dbReference type="EMBL" id="FNPC01000004">
    <property type="protein sequence ID" value="SDY24873.1"/>
    <property type="molecule type" value="Genomic_DNA"/>
</dbReference>
<dbReference type="PANTHER" id="PTHR43637">
    <property type="entry name" value="UPF0273 PROTEIN TM_0370"/>
    <property type="match status" value="1"/>
</dbReference>
<feature type="domain" description="KaiC" evidence="3">
    <location>
        <begin position="3"/>
        <end position="238"/>
    </location>
</feature>
<dbReference type="GO" id="GO:0005524">
    <property type="term" value="F:ATP binding"/>
    <property type="evidence" value="ECO:0007669"/>
    <property type="project" value="UniProtKB-KW"/>
</dbReference>
<dbReference type="PROSITE" id="PS51146">
    <property type="entry name" value="KAIC"/>
    <property type="match status" value="1"/>
</dbReference>
<dbReference type="OrthoDB" id="27015at2157"/>
<name>A0A1H3IAR4_9EURY</name>
<dbReference type="RefSeq" id="WP_021073067.1">
    <property type="nucleotide sequence ID" value="NZ_FNPC01000004.1"/>
</dbReference>
<sequence length="241" mass="26614">MSHLVSTGVDGLDSILGGGITAQSTVLVSGNPGTGKSIFGIQYLYTGATEHGDRGVYVSFEENESDIREAAESIGFEEFGDLVDDGEIVILDKREMLRIEDFTETIDRLLETVSEGEFDRLVLDSLSMFQLFFEDEHEKRTSLLKFSDILKESGLTSLLINEQGAVFPDTEIGLENFLTDGNVYLIQTPTESGVNRYVWVAKMRKQDIDTDIFPLEIGTGGLTVHDQAGGFAMMERSESPF</sequence>
<dbReference type="InterPro" id="IPR027417">
    <property type="entry name" value="P-loop_NTPase"/>
</dbReference>
<dbReference type="Proteomes" id="UP000199079">
    <property type="component" value="Unassembled WGS sequence"/>
</dbReference>
<organism evidence="4 5">
    <name type="scientific">Halopenitus persicus</name>
    <dbReference type="NCBI Taxonomy" id="1048396"/>
    <lineage>
        <taxon>Archaea</taxon>
        <taxon>Methanobacteriati</taxon>
        <taxon>Methanobacteriota</taxon>
        <taxon>Stenosarchaea group</taxon>
        <taxon>Halobacteria</taxon>
        <taxon>Halobacteriales</taxon>
        <taxon>Haloferacaceae</taxon>
        <taxon>Halopenitus</taxon>
    </lineage>
</organism>
<keyword evidence="1" id="KW-0547">Nucleotide-binding</keyword>
<dbReference type="SUPFAM" id="SSF52540">
    <property type="entry name" value="P-loop containing nucleoside triphosphate hydrolases"/>
    <property type="match status" value="1"/>
</dbReference>
<evidence type="ECO:0000313" key="5">
    <source>
        <dbReference type="Proteomes" id="UP000199079"/>
    </source>
</evidence>
<dbReference type="Pfam" id="PF06745">
    <property type="entry name" value="ATPase"/>
    <property type="match status" value="1"/>
</dbReference>
<reference evidence="5" key="1">
    <citation type="submission" date="2016-10" db="EMBL/GenBank/DDBJ databases">
        <authorList>
            <person name="Varghese N."/>
            <person name="Submissions S."/>
        </authorList>
    </citation>
    <scope>NUCLEOTIDE SEQUENCE [LARGE SCALE GENOMIC DNA]</scope>
    <source>
        <strain evidence="5">DC30,IBRC 10041,KCTC 4046</strain>
    </source>
</reference>